<evidence type="ECO:0000256" key="1">
    <source>
        <dbReference type="ARBA" id="ARBA00007637"/>
    </source>
</evidence>
<gene>
    <name evidence="3" type="ORF">METZ01_LOCUS414035</name>
</gene>
<reference evidence="3" key="1">
    <citation type="submission" date="2018-05" db="EMBL/GenBank/DDBJ databases">
        <authorList>
            <person name="Lanie J.A."/>
            <person name="Ng W.-L."/>
            <person name="Kazmierczak K.M."/>
            <person name="Andrzejewski T.M."/>
            <person name="Davidsen T.M."/>
            <person name="Wayne K.J."/>
            <person name="Tettelin H."/>
            <person name="Glass J.I."/>
            <person name="Rusch D."/>
            <person name="Podicherti R."/>
            <person name="Tsui H.-C.T."/>
            <person name="Winkler M.E."/>
        </authorList>
    </citation>
    <scope>NUCLEOTIDE SEQUENCE</scope>
</reference>
<dbReference type="Gene3D" id="3.40.50.720">
    <property type="entry name" value="NAD(P)-binding Rossmann-like Domain"/>
    <property type="match status" value="1"/>
</dbReference>
<name>A0A382WSZ6_9ZZZZ</name>
<proteinExistence type="inferred from homology"/>
<dbReference type="AlphaFoldDB" id="A0A382WSZ6"/>
<dbReference type="InterPro" id="IPR036291">
    <property type="entry name" value="NAD(P)-bd_dom_sf"/>
</dbReference>
<dbReference type="InterPro" id="IPR001509">
    <property type="entry name" value="Epimerase_deHydtase"/>
</dbReference>
<protein>
    <recommendedName>
        <fullName evidence="2">NAD-dependent epimerase/dehydratase domain-containing protein</fullName>
    </recommendedName>
</protein>
<feature type="non-terminal residue" evidence="3">
    <location>
        <position position="136"/>
    </location>
</feature>
<dbReference type="PANTHER" id="PTHR43000">
    <property type="entry name" value="DTDP-D-GLUCOSE 4,6-DEHYDRATASE-RELATED"/>
    <property type="match status" value="1"/>
</dbReference>
<comment type="similarity">
    <text evidence="1">Belongs to the NAD(P)-dependent epimerase/dehydratase family.</text>
</comment>
<evidence type="ECO:0000259" key="2">
    <source>
        <dbReference type="Pfam" id="PF01370"/>
    </source>
</evidence>
<dbReference type="SUPFAM" id="SSF51735">
    <property type="entry name" value="NAD(P)-binding Rossmann-fold domains"/>
    <property type="match status" value="1"/>
</dbReference>
<evidence type="ECO:0000313" key="3">
    <source>
        <dbReference type="EMBL" id="SVD61181.1"/>
    </source>
</evidence>
<organism evidence="3">
    <name type="scientific">marine metagenome</name>
    <dbReference type="NCBI Taxonomy" id="408172"/>
    <lineage>
        <taxon>unclassified sequences</taxon>
        <taxon>metagenomes</taxon>
        <taxon>ecological metagenomes</taxon>
    </lineage>
</organism>
<dbReference type="EMBL" id="UINC01161789">
    <property type="protein sequence ID" value="SVD61181.1"/>
    <property type="molecule type" value="Genomic_DNA"/>
</dbReference>
<accession>A0A382WSZ6</accession>
<feature type="domain" description="NAD-dependent epimerase/dehydratase" evidence="2">
    <location>
        <begin position="5"/>
        <end position="135"/>
    </location>
</feature>
<dbReference type="Pfam" id="PF01370">
    <property type="entry name" value="Epimerase"/>
    <property type="match status" value="1"/>
</dbReference>
<sequence length="136" mass="15431">MKTAIITGSLGLVGSEAVHFITTAGFKILGVDNDMRRHFFGDEASTEWNRKILEEKYPSYNHFPWDIRSEEDMNRLFAKNNSDIKLIIHAAGQPSHNWAEGDPSTDFTINANGTMNLLEMTRKYCPDAVFIYLSTN</sequence>